<evidence type="ECO:0000313" key="13">
    <source>
        <dbReference type="Proteomes" id="UP000229757"/>
    </source>
</evidence>
<gene>
    <name evidence="12" type="ORF">REIFOR_00020</name>
</gene>
<dbReference type="CDD" id="cd01665">
    <property type="entry name" value="Cyt_c_Oxidase_III"/>
    <property type="match status" value="1"/>
</dbReference>
<keyword evidence="13" id="KW-1185">Reference proteome</keyword>
<dbReference type="InterPro" id="IPR024791">
    <property type="entry name" value="Cyt_c/ubiquinol_Oxase_su3"/>
</dbReference>
<dbReference type="Proteomes" id="UP000229757">
    <property type="component" value="Chromosome"/>
</dbReference>
<evidence type="ECO:0000256" key="10">
    <source>
        <dbReference type="SAM" id="Phobius"/>
    </source>
</evidence>
<evidence type="ECO:0000256" key="2">
    <source>
        <dbReference type="ARBA" id="ARBA00010581"/>
    </source>
</evidence>
<dbReference type="Pfam" id="PF00510">
    <property type="entry name" value="COX3"/>
    <property type="match status" value="2"/>
</dbReference>
<sequence length="302" mass="34199">MSASSDNHAQEHESYYVPAESRIPILMALSMFLTVFGGGTLINAASQKVDSNGEWIMFAGFLGLALVLYTWFSTVIRENQAGLNGHQLKKSYVWGMGWFIFSEVMFFLAFFGGLFYIRHWVGPWLGGEGDKGVTNYLYEGFSYSWPMLSNPDNVQFPGAEAVIDPWHLPLLNTVLLITSSVTLSFAHHALRKQQRRPLNIWLGLTVLLGVVFLYFQVTEYAEAYNELGLTLKSGIYGSTFFMLTGFHGAHVTIGTFMLMVQLGRSLKGHFTPEDHFGFEASAWYWHFVDVVWVCLFIFVYIV</sequence>
<keyword evidence="6 10" id="KW-1133">Transmembrane helix</keyword>
<comment type="similarity">
    <text evidence="2">Belongs to the cytochrome c oxidase subunit 3 family.</text>
</comment>
<feature type="transmembrane region" description="Helical" evidence="10">
    <location>
        <begin position="92"/>
        <end position="117"/>
    </location>
</feature>
<feature type="domain" description="Heme-copper oxidase subunit III family profile" evidence="11">
    <location>
        <begin position="11"/>
        <end position="302"/>
    </location>
</feature>
<accession>A0A2K8KJE6</accession>
<dbReference type="GO" id="GO:0016491">
    <property type="term" value="F:oxidoreductase activity"/>
    <property type="evidence" value="ECO:0007669"/>
    <property type="project" value="UniProtKB-KW"/>
</dbReference>
<keyword evidence="4 10" id="KW-0812">Transmembrane</keyword>
<dbReference type="InterPro" id="IPR035973">
    <property type="entry name" value="Cyt_c_oxidase_su3-like_sf"/>
</dbReference>
<name>A0A2K8KJE6_9GAMM</name>
<dbReference type="KEGG" id="rfo:REIFOR_00020"/>
<organism evidence="12 13">
    <name type="scientific">Reinekea forsetii</name>
    <dbReference type="NCBI Taxonomy" id="1336806"/>
    <lineage>
        <taxon>Bacteria</taxon>
        <taxon>Pseudomonadati</taxon>
        <taxon>Pseudomonadota</taxon>
        <taxon>Gammaproteobacteria</taxon>
        <taxon>Oceanospirillales</taxon>
        <taxon>Saccharospirillaceae</taxon>
        <taxon>Reinekea</taxon>
    </lineage>
</organism>
<dbReference type="InterPro" id="IPR000298">
    <property type="entry name" value="Cyt_c_oxidase-like_su3"/>
</dbReference>
<dbReference type="EMBL" id="CP011797">
    <property type="protein sequence ID" value="ATX75198.1"/>
    <property type="molecule type" value="Genomic_DNA"/>
</dbReference>
<evidence type="ECO:0000256" key="3">
    <source>
        <dbReference type="ARBA" id="ARBA00012949"/>
    </source>
</evidence>
<keyword evidence="7 10" id="KW-0472">Membrane</keyword>
<dbReference type="OrthoDB" id="9810850at2"/>
<evidence type="ECO:0000256" key="9">
    <source>
        <dbReference type="ARBA" id="ARBA00031625"/>
    </source>
</evidence>
<feature type="transmembrane region" description="Helical" evidence="10">
    <location>
        <begin position="198"/>
        <end position="215"/>
    </location>
</feature>
<keyword evidence="12" id="KW-0560">Oxidoreductase</keyword>
<dbReference type="PROSITE" id="PS50253">
    <property type="entry name" value="COX3"/>
    <property type="match status" value="1"/>
</dbReference>
<comment type="subcellular location">
    <subcellularLocation>
        <location evidence="1">Membrane</location>
        <topology evidence="1">Multi-pass membrane protein</topology>
    </subcellularLocation>
</comment>
<dbReference type="AlphaFoldDB" id="A0A2K8KJE6"/>
<dbReference type="FunFam" id="1.20.120.80:FF:000003">
    <property type="entry name" value="Cytochrome c oxidase subunit 3"/>
    <property type="match status" value="1"/>
</dbReference>
<evidence type="ECO:0000256" key="6">
    <source>
        <dbReference type="ARBA" id="ARBA00022989"/>
    </source>
</evidence>
<dbReference type="Gene3D" id="1.20.120.80">
    <property type="entry name" value="Cytochrome c oxidase, subunit III, four-helix bundle"/>
    <property type="match status" value="1"/>
</dbReference>
<feature type="transmembrane region" description="Helical" evidence="10">
    <location>
        <begin position="166"/>
        <end position="186"/>
    </location>
</feature>
<evidence type="ECO:0000256" key="7">
    <source>
        <dbReference type="ARBA" id="ARBA00023136"/>
    </source>
</evidence>
<evidence type="ECO:0000256" key="4">
    <source>
        <dbReference type="ARBA" id="ARBA00022692"/>
    </source>
</evidence>
<dbReference type="RefSeq" id="WP_100255619.1">
    <property type="nucleotide sequence ID" value="NZ_CP011797.1"/>
</dbReference>
<keyword evidence="5" id="KW-1278">Translocase</keyword>
<dbReference type="SUPFAM" id="SSF81452">
    <property type="entry name" value="Cytochrome c oxidase subunit III-like"/>
    <property type="match status" value="1"/>
</dbReference>
<evidence type="ECO:0000256" key="5">
    <source>
        <dbReference type="ARBA" id="ARBA00022967"/>
    </source>
</evidence>
<feature type="transmembrane region" description="Helical" evidence="10">
    <location>
        <begin position="235"/>
        <end position="260"/>
    </location>
</feature>
<protein>
    <recommendedName>
        <fullName evidence="3">cytochrome-c oxidase</fullName>
        <ecNumber evidence="3">7.1.1.9</ecNumber>
    </recommendedName>
    <alternativeName>
        <fullName evidence="8">Cytochrome aa3 subunit 3</fullName>
    </alternativeName>
    <alternativeName>
        <fullName evidence="9">Cytochrome c oxidase polypeptide III</fullName>
    </alternativeName>
</protein>
<dbReference type="GO" id="GO:0016020">
    <property type="term" value="C:membrane"/>
    <property type="evidence" value="ECO:0007669"/>
    <property type="project" value="UniProtKB-SubCell"/>
</dbReference>
<evidence type="ECO:0000259" key="11">
    <source>
        <dbReference type="PROSITE" id="PS50253"/>
    </source>
</evidence>
<dbReference type="InterPro" id="IPR033945">
    <property type="entry name" value="Cyt_c_oxase_su3_dom"/>
</dbReference>
<reference evidence="12 13" key="1">
    <citation type="journal article" date="2017" name="Environ. Microbiol.">
        <title>Genomic and physiological analyses of 'Reinekea forsetii' reveal a versatile opportunistic lifestyle during spring algae blooms.</title>
        <authorList>
            <person name="Avci B."/>
            <person name="Hahnke R.L."/>
            <person name="Chafee M."/>
            <person name="Fischer T."/>
            <person name="Gruber-Vodicka H."/>
            <person name="Tegetmeyer H.E."/>
            <person name="Harder J."/>
            <person name="Fuchs B.M."/>
            <person name="Amann R.I."/>
            <person name="Teeling H."/>
        </authorList>
    </citation>
    <scope>NUCLEOTIDE SEQUENCE [LARGE SCALE GENOMIC DNA]</scope>
    <source>
        <strain evidence="12 13">Hel1_31_D35</strain>
    </source>
</reference>
<dbReference type="GO" id="GO:0019646">
    <property type="term" value="P:aerobic electron transport chain"/>
    <property type="evidence" value="ECO:0007669"/>
    <property type="project" value="InterPro"/>
</dbReference>
<proteinExistence type="inferred from homology"/>
<dbReference type="GO" id="GO:0004129">
    <property type="term" value="F:cytochrome-c oxidase activity"/>
    <property type="evidence" value="ECO:0007669"/>
    <property type="project" value="UniProtKB-EC"/>
</dbReference>
<dbReference type="PANTHER" id="PTHR11403:SF7">
    <property type="entry name" value="CYTOCHROME C OXIDASE SUBUNIT 3"/>
    <property type="match status" value="1"/>
</dbReference>
<dbReference type="InterPro" id="IPR013833">
    <property type="entry name" value="Cyt_c_oxidase_su3_a-hlx"/>
</dbReference>
<feature type="transmembrane region" description="Helical" evidence="10">
    <location>
        <begin position="281"/>
        <end position="301"/>
    </location>
</feature>
<evidence type="ECO:0000256" key="8">
    <source>
        <dbReference type="ARBA" id="ARBA00031400"/>
    </source>
</evidence>
<dbReference type="Gene3D" id="1.10.287.70">
    <property type="match status" value="1"/>
</dbReference>
<evidence type="ECO:0000313" key="12">
    <source>
        <dbReference type="EMBL" id="ATX75198.1"/>
    </source>
</evidence>
<feature type="transmembrane region" description="Helical" evidence="10">
    <location>
        <begin position="23"/>
        <end position="43"/>
    </location>
</feature>
<dbReference type="EC" id="7.1.1.9" evidence="3"/>
<feature type="transmembrane region" description="Helical" evidence="10">
    <location>
        <begin position="55"/>
        <end position="72"/>
    </location>
</feature>
<dbReference type="PANTHER" id="PTHR11403">
    <property type="entry name" value="CYTOCHROME C OXIDASE SUBUNIT III"/>
    <property type="match status" value="1"/>
</dbReference>
<evidence type="ECO:0000256" key="1">
    <source>
        <dbReference type="ARBA" id="ARBA00004141"/>
    </source>
</evidence>